<dbReference type="AlphaFoldDB" id="A0A081RMS9"/>
<dbReference type="EMBL" id="JOKN01000016">
    <property type="protein sequence ID" value="KEQ56502.1"/>
    <property type="molecule type" value="Genomic_DNA"/>
</dbReference>
<reference evidence="2 3" key="1">
    <citation type="submission" date="2014-06" db="EMBL/GenBank/DDBJ databases">
        <authorList>
            <person name="Ngugi D.K."/>
            <person name="Blom J."/>
            <person name="Alam I."/>
            <person name="Rashid M."/>
            <person name="Ba Alawi W."/>
            <person name="Zhang G."/>
            <person name="Hikmawan T."/>
            <person name="Guan Y."/>
            <person name="Antunes A."/>
            <person name="Siam R."/>
            <person name="ElDorry H."/>
            <person name="Bajic V."/>
            <person name="Stingl U."/>
        </authorList>
    </citation>
    <scope>NUCLEOTIDE SEQUENCE [LARGE SCALE GENOMIC DNA]</scope>
    <source>
        <strain evidence="2">SCGC AAA799-N04</strain>
    </source>
</reference>
<proteinExistence type="predicted"/>
<sequence>MIIYSELGINDWSNIHANLYYMLMKVLLFSILFVLLFSISLSTSYAETWNVSIPGGAANPEVTV</sequence>
<protein>
    <recommendedName>
        <fullName evidence="4">Blue copper domain-containing protein</fullName>
    </recommendedName>
</protein>
<gene>
    <name evidence="2" type="ORF">AAA799N04_00994</name>
</gene>
<keyword evidence="1" id="KW-0812">Transmembrane</keyword>
<keyword evidence="3" id="KW-1185">Reference proteome</keyword>
<evidence type="ECO:0000313" key="3">
    <source>
        <dbReference type="Proteomes" id="UP000028059"/>
    </source>
</evidence>
<evidence type="ECO:0000256" key="1">
    <source>
        <dbReference type="SAM" id="Phobius"/>
    </source>
</evidence>
<feature type="transmembrane region" description="Helical" evidence="1">
    <location>
        <begin position="20"/>
        <end position="39"/>
    </location>
</feature>
<dbReference type="Proteomes" id="UP000028059">
    <property type="component" value="Unassembled WGS sequence"/>
</dbReference>
<name>A0A081RMS9_9ARCH</name>
<organism evidence="2 3">
    <name type="scientific">Marine Group I thaumarchaeote SCGC AAA799-N04</name>
    <dbReference type="NCBI Taxonomy" id="1502293"/>
    <lineage>
        <taxon>Archaea</taxon>
        <taxon>Nitrososphaerota</taxon>
        <taxon>Marine Group I</taxon>
    </lineage>
</organism>
<comment type="caution">
    <text evidence="2">The sequence shown here is derived from an EMBL/GenBank/DDBJ whole genome shotgun (WGS) entry which is preliminary data.</text>
</comment>
<accession>A0A081RMS9</accession>
<evidence type="ECO:0000313" key="2">
    <source>
        <dbReference type="EMBL" id="KEQ56502.1"/>
    </source>
</evidence>
<keyword evidence="1" id="KW-1133">Transmembrane helix</keyword>
<keyword evidence="1" id="KW-0472">Membrane</keyword>
<evidence type="ECO:0008006" key="4">
    <source>
        <dbReference type="Google" id="ProtNLM"/>
    </source>
</evidence>